<dbReference type="InterPro" id="IPR029058">
    <property type="entry name" value="AB_hydrolase_fold"/>
</dbReference>
<comment type="caution">
    <text evidence="2">The sequence shown here is derived from an EMBL/GenBank/DDBJ whole genome shotgun (WGS) entry which is preliminary data.</text>
</comment>
<dbReference type="STRING" id="1197477.IA57_03330"/>
<dbReference type="SUPFAM" id="SSF53474">
    <property type="entry name" value="alpha/beta-Hydrolases"/>
    <property type="match status" value="1"/>
</dbReference>
<dbReference type="InterPro" id="IPR051218">
    <property type="entry name" value="Sec_MonoDiacylglyc_Lipase"/>
</dbReference>
<accession>A0A084TMH8</accession>
<dbReference type="Pfam" id="PF01764">
    <property type="entry name" value="Lipase_3"/>
    <property type="match status" value="1"/>
</dbReference>
<dbReference type="Proteomes" id="UP000028521">
    <property type="component" value="Unassembled WGS sequence"/>
</dbReference>
<feature type="domain" description="Fungal lipase-type" evidence="1">
    <location>
        <begin position="94"/>
        <end position="246"/>
    </location>
</feature>
<evidence type="ECO:0000313" key="3">
    <source>
        <dbReference type="Proteomes" id="UP000028521"/>
    </source>
</evidence>
<gene>
    <name evidence="2" type="ORF">IA57_03330</name>
</gene>
<evidence type="ECO:0000259" key="1">
    <source>
        <dbReference type="Pfam" id="PF01764"/>
    </source>
</evidence>
<organism evidence="2 3">
    <name type="scientific">Mangrovimonas yunxiaonensis</name>
    <dbReference type="NCBI Taxonomy" id="1197477"/>
    <lineage>
        <taxon>Bacteria</taxon>
        <taxon>Pseudomonadati</taxon>
        <taxon>Bacteroidota</taxon>
        <taxon>Flavobacteriia</taxon>
        <taxon>Flavobacteriales</taxon>
        <taxon>Flavobacteriaceae</taxon>
        <taxon>Mangrovimonas</taxon>
    </lineage>
</organism>
<dbReference type="EMBL" id="JPFK01000003">
    <property type="protein sequence ID" value="KFB01914.1"/>
    <property type="molecule type" value="Genomic_DNA"/>
</dbReference>
<reference evidence="3" key="2">
    <citation type="submission" date="2014-07" db="EMBL/GenBank/DDBJ databases">
        <title>Genome sequence of Mangrovimonas yunxiaonensis.</title>
        <authorList>
            <person name="Li Y."/>
            <person name="Zheng T."/>
        </authorList>
    </citation>
    <scope>NUCLEOTIDE SEQUENCE [LARGE SCALE GENOMIC DNA]</scope>
    <source>
        <strain evidence="3">LY01</strain>
    </source>
</reference>
<keyword evidence="3" id="KW-1185">Reference proteome</keyword>
<dbReference type="PANTHER" id="PTHR45856:SF11">
    <property type="entry name" value="FUNGAL LIPASE-LIKE DOMAIN-CONTAINING PROTEIN"/>
    <property type="match status" value="1"/>
</dbReference>
<sequence>MLLSSVIKTNRVMAKHIIIITLLVTAKCFGQFNNGFNTQEVVSSIAACNTFNFDRQFGEHQDILPAGFALNYDSGVMAMDNKFRVFDNGVYGIISFRGSTDKIISWVENCYAAMIPAKGSMTVKEKLYEYTFSKTDSAAVHSGYALTVIMLSENIIAQVRRLNQKGIHHIIITGHSQGGALATLTRAYLEHLPKHTFSKATTFKTYAFAAPMSGNHEFANNYNRLFKDSSFLVVNPEDPIPELPINYNEDDKLLHKETIASWIFGEAEFDVKNFGKHILVKLFEDGLKNHIKHSNSLINKFVDFRFGQVEMPEFIDDINYYPTGKIMEIDSFEFPQVEVDVSNMTVGDREKFTEVEGKYYYKEKSFFQHKPYGYYVHVLKKWDTMAYDKLENKFLLTDL</sequence>
<reference evidence="2 3" key="1">
    <citation type="journal article" date="2014" name="Genome Announc.">
        <title>Draft Genome Sequence of the Algicidal Bacterium Mangrovimonas yunxiaonensis Strain LY01.</title>
        <authorList>
            <person name="Li Y."/>
            <person name="Zhu H."/>
            <person name="Li C."/>
            <person name="Zhang H."/>
            <person name="Chen Z."/>
            <person name="Zheng W."/>
            <person name="Xu H."/>
            <person name="Zheng T."/>
        </authorList>
    </citation>
    <scope>NUCLEOTIDE SEQUENCE [LARGE SCALE GENOMIC DNA]</scope>
    <source>
        <strain evidence="2 3">LY01</strain>
    </source>
</reference>
<evidence type="ECO:0000313" key="2">
    <source>
        <dbReference type="EMBL" id="KFB01914.1"/>
    </source>
</evidence>
<name>A0A084TMH8_9FLAO</name>
<dbReference type="InterPro" id="IPR002921">
    <property type="entry name" value="Fungal_lipase-type"/>
</dbReference>
<dbReference type="GO" id="GO:0006629">
    <property type="term" value="P:lipid metabolic process"/>
    <property type="evidence" value="ECO:0007669"/>
    <property type="project" value="InterPro"/>
</dbReference>
<proteinExistence type="predicted"/>
<protein>
    <recommendedName>
        <fullName evidence="1">Fungal lipase-type domain-containing protein</fullName>
    </recommendedName>
</protein>
<dbReference type="Gene3D" id="3.40.50.1820">
    <property type="entry name" value="alpha/beta hydrolase"/>
    <property type="match status" value="1"/>
</dbReference>
<dbReference type="eggNOG" id="COG3675">
    <property type="taxonomic scope" value="Bacteria"/>
</dbReference>
<dbReference type="AlphaFoldDB" id="A0A084TMH8"/>
<dbReference type="PANTHER" id="PTHR45856">
    <property type="entry name" value="ALPHA/BETA-HYDROLASES SUPERFAMILY PROTEIN"/>
    <property type="match status" value="1"/>
</dbReference>